<accession>A0A2J8B0I6</accession>
<dbReference type="AlphaFoldDB" id="A0A2J8B0I6"/>
<protein>
    <submittedName>
        <fullName evidence="1">Uncharacterized protein</fullName>
    </submittedName>
</protein>
<gene>
    <name evidence="1" type="ORF">B7R76_05335</name>
</gene>
<sequence length="180" mass="19701">MKGQQMKKIITTLLSTLIVSVTVAGIVWAVQPLKTSTPAVSSAVENGETVVKPGSESVALPKPLDRDAAKATVAAAFGLPKAYAKKVDPQGIRLSEINDKFEELEIQVLEGKPVDHKSGEFSFVDPVNRCPHQYYEQVVDGVYYAGYLTRTQISANGTLYRGTLRGYSVDFMKAEIRKHK</sequence>
<reference evidence="2" key="1">
    <citation type="submission" date="2017-04" db="EMBL/GenBank/DDBJ databases">
        <authorList>
            <person name="Bumgarner R.E."/>
            <person name="Fredricks D.N."/>
            <person name="Srinivasan S."/>
        </authorList>
    </citation>
    <scope>NUCLEOTIDE SEQUENCE [LARGE SCALE GENOMIC DNA]</scope>
    <source>
        <strain evidence="2">KA00405</strain>
    </source>
</reference>
<name>A0A2J8B0I6_9FIRM</name>
<proteinExistence type="predicted"/>
<dbReference type="Proteomes" id="UP000236394">
    <property type="component" value="Unassembled WGS sequence"/>
</dbReference>
<dbReference type="EMBL" id="NBZD01000003">
    <property type="protein sequence ID" value="PNH18270.1"/>
    <property type="molecule type" value="Genomic_DNA"/>
</dbReference>
<evidence type="ECO:0000313" key="2">
    <source>
        <dbReference type="Proteomes" id="UP000236394"/>
    </source>
</evidence>
<organism evidence="1 2">
    <name type="scientific">Mageeibacillus indolicus</name>
    <dbReference type="NCBI Taxonomy" id="884684"/>
    <lineage>
        <taxon>Bacteria</taxon>
        <taxon>Bacillati</taxon>
        <taxon>Bacillota</taxon>
        <taxon>Clostridia</taxon>
        <taxon>Eubacteriales</taxon>
        <taxon>Oscillospiraceae</taxon>
        <taxon>Mageeibacillus</taxon>
    </lineage>
</organism>
<evidence type="ECO:0000313" key="1">
    <source>
        <dbReference type="EMBL" id="PNH18270.1"/>
    </source>
</evidence>
<comment type="caution">
    <text evidence="1">The sequence shown here is derived from an EMBL/GenBank/DDBJ whole genome shotgun (WGS) entry which is preliminary data.</text>
</comment>